<dbReference type="Pfam" id="PF12698">
    <property type="entry name" value="ABC2_membrane_3"/>
    <property type="match status" value="1"/>
</dbReference>
<dbReference type="InterPro" id="IPR013525">
    <property type="entry name" value="ABC2_TM"/>
</dbReference>
<dbReference type="GO" id="GO:0140359">
    <property type="term" value="F:ABC-type transporter activity"/>
    <property type="evidence" value="ECO:0007669"/>
    <property type="project" value="InterPro"/>
</dbReference>
<evidence type="ECO:0000259" key="6">
    <source>
        <dbReference type="Pfam" id="PF12698"/>
    </source>
</evidence>
<evidence type="ECO:0000256" key="2">
    <source>
        <dbReference type="ARBA" id="ARBA00022692"/>
    </source>
</evidence>
<dbReference type="RefSeq" id="WP_343055752.1">
    <property type="nucleotide sequence ID" value="NZ_JACIDY010000001.1"/>
</dbReference>
<dbReference type="Proteomes" id="UP000561459">
    <property type="component" value="Unassembled WGS sequence"/>
</dbReference>
<feature type="transmembrane region" description="Helical" evidence="5">
    <location>
        <begin position="278"/>
        <end position="305"/>
    </location>
</feature>
<keyword evidence="3 5" id="KW-1133">Transmembrane helix</keyword>
<sequence>MSVIGTRPANRLSLLAAAFVIARRDFQAVLFSRSFFFFLLGPLFPLLIAGLAGGVGEKMNASVRQPQLGVALPATEVDALIGAQHALSVQLGDAVPQLLVLKRLGAQEAFDPRAALTPGVHADVAAVLTGTLQRPVLTGTRGQIEQWRGPVGLLAAAAIQGVPGPPPTVVLQGTVSSGASDRKGQMLTAQAAQTLLFLLTMLLAGMVLSNLVEEKGNKVIEILAAAIPMDAVFLGKLFAMLGVSFVGIAVWGSTAGLFTLATGGAAGGQIAALPTPAIGWPALFALGVIYFAMAYLLIGSVFLAIGSLAATVREVQTLSMPATMMQLVVFFLASYAMTQPGGRAETFAVIFPFSSPYAMLARAAQQPGLGQHVLAIGWQALCVMVMVRAGSRMFRKRVMKSGPSGVKRKGLFARLRRRRA</sequence>
<accession>A0A7W6FX96</accession>
<keyword evidence="8" id="KW-1185">Reference proteome</keyword>
<protein>
    <submittedName>
        <fullName evidence="7">ABC-2 type transport system permease protein</fullName>
    </submittedName>
</protein>
<feature type="transmembrane region" description="Helical" evidence="5">
    <location>
        <begin position="34"/>
        <end position="55"/>
    </location>
</feature>
<comment type="subcellular location">
    <subcellularLocation>
        <location evidence="1">Membrane</location>
        <topology evidence="1">Multi-pass membrane protein</topology>
    </subcellularLocation>
</comment>
<dbReference type="AlphaFoldDB" id="A0A7W6FX96"/>
<name>A0A7W6FX96_9SPHN</name>
<evidence type="ECO:0000256" key="1">
    <source>
        <dbReference type="ARBA" id="ARBA00004141"/>
    </source>
</evidence>
<gene>
    <name evidence="7" type="ORF">GGR39_000434</name>
</gene>
<organism evidence="7 8">
    <name type="scientific">Novosphingobium fluoreni</name>
    <dbReference type="NCBI Taxonomy" id="1391222"/>
    <lineage>
        <taxon>Bacteria</taxon>
        <taxon>Pseudomonadati</taxon>
        <taxon>Pseudomonadota</taxon>
        <taxon>Alphaproteobacteria</taxon>
        <taxon>Sphingomonadales</taxon>
        <taxon>Sphingomonadaceae</taxon>
        <taxon>Novosphingobium</taxon>
    </lineage>
</organism>
<reference evidence="7 8" key="1">
    <citation type="submission" date="2020-08" db="EMBL/GenBank/DDBJ databases">
        <title>Genomic Encyclopedia of Type Strains, Phase IV (KMG-IV): sequencing the most valuable type-strain genomes for metagenomic binning, comparative biology and taxonomic classification.</title>
        <authorList>
            <person name="Goeker M."/>
        </authorList>
    </citation>
    <scope>NUCLEOTIDE SEQUENCE [LARGE SCALE GENOMIC DNA]</scope>
    <source>
        <strain evidence="7 8">DSM 27568</strain>
    </source>
</reference>
<evidence type="ECO:0000313" key="8">
    <source>
        <dbReference type="Proteomes" id="UP000561459"/>
    </source>
</evidence>
<proteinExistence type="predicted"/>
<evidence type="ECO:0000256" key="3">
    <source>
        <dbReference type="ARBA" id="ARBA00022989"/>
    </source>
</evidence>
<dbReference type="GO" id="GO:0016020">
    <property type="term" value="C:membrane"/>
    <property type="evidence" value="ECO:0007669"/>
    <property type="project" value="UniProtKB-SubCell"/>
</dbReference>
<feature type="transmembrane region" description="Helical" evidence="5">
    <location>
        <begin position="317"/>
        <end position="337"/>
    </location>
</feature>
<comment type="caution">
    <text evidence="7">The sequence shown here is derived from an EMBL/GenBank/DDBJ whole genome shotgun (WGS) entry which is preliminary data.</text>
</comment>
<dbReference type="EMBL" id="JACIDY010000001">
    <property type="protein sequence ID" value="MBB3938805.1"/>
    <property type="molecule type" value="Genomic_DNA"/>
</dbReference>
<evidence type="ECO:0000313" key="7">
    <source>
        <dbReference type="EMBL" id="MBB3938805.1"/>
    </source>
</evidence>
<feature type="transmembrane region" description="Helical" evidence="5">
    <location>
        <begin position="191"/>
        <end position="212"/>
    </location>
</feature>
<feature type="domain" description="ABC-2 type transporter transmembrane" evidence="6">
    <location>
        <begin position="191"/>
        <end position="382"/>
    </location>
</feature>
<evidence type="ECO:0000256" key="5">
    <source>
        <dbReference type="SAM" id="Phobius"/>
    </source>
</evidence>
<evidence type="ECO:0000256" key="4">
    <source>
        <dbReference type="ARBA" id="ARBA00023136"/>
    </source>
</evidence>
<keyword evidence="4 5" id="KW-0472">Membrane</keyword>
<feature type="transmembrane region" description="Helical" evidence="5">
    <location>
        <begin position="369"/>
        <end position="390"/>
    </location>
</feature>
<keyword evidence="2 5" id="KW-0812">Transmembrane</keyword>